<dbReference type="InterPro" id="IPR037523">
    <property type="entry name" value="VOC_core"/>
</dbReference>
<dbReference type="PROSITE" id="PS51819">
    <property type="entry name" value="VOC"/>
    <property type="match status" value="1"/>
</dbReference>
<accession>A0A926ERM8</accession>
<evidence type="ECO:0000313" key="2">
    <source>
        <dbReference type="EMBL" id="MBC8586446.1"/>
    </source>
</evidence>
<dbReference type="RefSeq" id="WP_262396165.1">
    <property type="nucleotide sequence ID" value="NZ_JACRTD010000011.1"/>
</dbReference>
<feature type="domain" description="VOC" evidence="1">
    <location>
        <begin position="2"/>
        <end position="127"/>
    </location>
</feature>
<dbReference type="SUPFAM" id="SSF54593">
    <property type="entry name" value="Glyoxalase/Bleomycin resistance protein/Dihydroxybiphenyl dioxygenase"/>
    <property type="match status" value="1"/>
</dbReference>
<dbReference type="InterPro" id="IPR029068">
    <property type="entry name" value="Glyas_Bleomycin-R_OHBP_Dase"/>
</dbReference>
<dbReference type="InterPro" id="IPR051332">
    <property type="entry name" value="Fosfomycin_Res_Enzymes"/>
</dbReference>
<dbReference type="InterPro" id="IPR004360">
    <property type="entry name" value="Glyas_Fos-R_dOase_dom"/>
</dbReference>
<reference evidence="2" key="1">
    <citation type="submission" date="2020-08" db="EMBL/GenBank/DDBJ databases">
        <title>Genome public.</title>
        <authorList>
            <person name="Liu C."/>
            <person name="Sun Q."/>
        </authorList>
    </citation>
    <scope>NUCLEOTIDE SEQUENCE</scope>
    <source>
        <strain evidence="2">NSJ-64</strain>
    </source>
</reference>
<comment type="caution">
    <text evidence="2">The sequence shown here is derived from an EMBL/GenBank/DDBJ whole genome shotgun (WGS) entry which is preliminary data.</text>
</comment>
<dbReference type="AlphaFoldDB" id="A0A926ERM8"/>
<keyword evidence="3" id="KW-1185">Reference proteome</keyword>
<dbReference type="Pfam" id="PF00903">
    <property type="entry name" value="Glyoxalase"/>
    <property type="match status" value="1"/>
</dbReference>
<protein>
    <submittedName>
        <fullName evidence="2">VOC family protein</fullName>
    </submittedName>
</protein>
<sequence>MKIEHIAVYSAQLEEMKEFYVRYFAGVPNNKYHNPRTGMSSYFIQFSGETRLEIMSLPELAPAVQEVYRVGLTHLAFSLGSKEEVDRLTALITGDGYELLSAARTTGDGYYESCVADPDGNRIELTV</sequence>
<proteinExistence type="predicted"/>
<dbReference type="PANTHER" id="PTHR36113">
    <property type="entry name" value="LYASE, PUTATIVE-RELATED-RELATED"/>
    <property type="match status" value="1"/>
</dbReference>
<organism evidence="2 3">
    <name type="scientific">Youxingia wuxianensis</name>
    <dbReference type="NCBI Taxonomy" id="2763678"/>
    <lineage>
        <taxon>Bacteria</taxon>
        <taxon>Bacillati</taxon>
        <taxon>Bacillota</taxon>
        <taxon>Clostridia</taxon>
        <taxon>Eubacteriales</taxon>
        <taxon>Oscillospiraceae</taxon>
        <taxon>Youxingia</taxon>
    </lineage>
</organism>
<gene>
    <name evidence="2" type="ORF">H8705_12725</name>
</gene>
<evidence type="ECO:0000259" key="1">
    <source>
        <dbReference type="PROSITE" id="PS51819"/>
    </source>
</evidence>
<dbReference type="EMBL" id="JACRTD010000011">
    <property type="protein sequence ID" value="MBC8586446.1"/>
    <property type="molecule type" value="Genomic_DNA"/>
</dbReference>
<dbReference type="PANTHER" id="PTHR36113:SF1">
    <property type="entry name" value="GLYOXALASE_BLEOMYCIN RESISTANCE PROTEIN_DIOXYGENASE"/>
    <property type="match status" value="1"/>
</dbReference>
<dbReference type="Gene3D" id="3.10.180.10">
    <property type="entry name" value="2,3-Dihydroxybiphenyl 1,2-Dioxygenase, domain 1"/>
    <property type="match status" value="1"/>
</dbReference>
<dbReference type="Proteomes" id="UP000623678">
    <property type="component" value="Unassembled WGS sequence"/>
</dbReference>
<name>A0A926ERM8_9FIRM</name>
<evidence type="ECO:0000313" key="3">
    <source>
        <dbReference type="Proteomes" id="UP000623678"/>
    </source>
</evidence>